<reference evidence="2 3" key="1">
    <citation type="submission" date="2016-07" db="EMBL/GenBank/DDBJ databases">
        <title>Pervasive Adenine N6-methylation of Active Genes in Fungi.</title>
        <authorList>
            <consortium name="DOE Joint Genome Institute"/>
            <person name="Mondo S.J."/>
            <person name="Dannebaum R.O."/>
            <person name="Kuo R.C."/>
            <person name="Labutti K."/>
            <person name="Haridas S."/>
            <person name="Kuo A."/>
            <person name="Salamov A."/>
            <person name="Ahrendt S.R."/>
            <person name="Lipzen A."/>
            <person name="Sullivan W."/>
            <person name="Andreopoulos W.B."/>
            <person name="Clum A."/>
            <person name="Lindquist E."/>
            <person name="Daum C."/>
            <person name="Ramamoorthy G.K."/>
            <person name="Gryganskyi A."/>
            <person name="Culley D."/>
            <person name="Magnuson J.K."/>
            <person name="James T.Y."/>
            <person name="O'Malley M.A."/>
            <person name="Stajich J.E."/>
            <person name="Spatafora J.W."/>
            <person name="Visel A."/>
            <person name="Grigoriev I.V."/>
        </authorList>
    </citation>
    <scope>NUCLEOTIDE SEQUENCE [LARGE SCALE GENOMIC DNA]</scope>
    <source>
        <strain evidence="2 3">CBS 115471</strain>
    </source>
</reference>
<evidence type="ECO:0000313" key="2">
    <source>
        <dbReference type="EMBL" id="ORY09893.1"/>
    </source>
</evidence>
<dbReference type="PANTHER" id="PTHR42032">
    <property type="entry name" value="YALI0E30679P"/>
    <property type="match status" value="1"/>
</dbReference>
<organism evidence="2 3">
    <name type="scientific">Clohesyomyces aquaticus</name>
    <dbReference type="NCBI Taxonomy" id="1231657"/>
    <lineage>
        <taxon>Eukaryota</taxon>
        <taxon>Fungi</taxon>
        <taxon>Dikarya</taxon>
        <taxon>Ascomycota</taxon>
        <taxon>Pezizomycotina</taxon>
        <taxon>Dothideomycetes</taxon>
        <taxon>Pleosporomycetidae</taxon>
        <taxon>Pleosporales</taxon>
        <taxon>Lindgomycetaceae</taxon>
        <taxon>Clohesyomyces</taxon>
    </lineage>
</organism>
<feature type="region of interest" description="Disordered" evidence="1">
    <location>
        <begin position="158"/>
        <end position="199"/>
    </location>
</feature>
<dbReference type="EMBL" id="MCFA01000080">
    <property type="protein sequence ID" value="ORY09893.1"/>
    <property type="molecule type" value="Genomic_DNA"/>
</dbReference>
<evidence type="ECO:0000313" key="3">
    <source>
        <dbReference type="Proteomes" id="UP000193144"/>
    </source>
</evidence>
<name>A0A1Y1ZI18_9PLEO</name>
<proteinExistence type="predicted"/>
<gene>
    <name evidence="2" type="ORF">BCR34DRAFT_486591</name>
</gene>
<keyword evidence="3" id="KW-1185">Reference proteome</keyword>
<feature type="region of interest" description="Disordered" evidence="1">
    <location>
        <begin position="424"/>
        <end position="452"/>
    </location>
</feature>
<protein>
    <submittedName>
        <fullName evidence="2">Uncharacterized protein</fullName>
    </submittedName>
</protein>
<evidence type="ECO:0000256" key="1">
    <source>
        <dbReference type="SAM" id="MobiDB-lite"/>
    </source>
</evidence>
<dbReference type="OrthoDB" id="5422510at2759"/>
<dbReference type="Proteomes" id="UP000193144">
    <property type="component" value="Unassembled WGS sequence"/>
</dbReference>
<dbReference type="PANTHER" id="PTHR42032:SF1">
    <property type="entry name" value="YALI0E30679P"/>
    <property type="match status" value="1"/>
</dbReference>
<comment type="caution">
    <text evidence="2">The sequence shown here is derived from an EMBL/GenBank/DDBJ whole genome shotgun (WGS) entry which is preliminary data.</text>
</comment>
<dbReference type="STRING" id="1231657.A0A1Y1ZI18"/>
<dbReference type="AlphaFoldDB" id="A0A1Y1ZI18"/>
<accession>A0A1Y1ZI18</accession>
<sequence length="452" mass="50109">MADGATPESLAAASQIHPLLRERMLKRAATFSEGAHPTPPLPHRRSSVLSDYSDTRHSFRSSTENLARPGLANMDTLTSSDEPSAWHSIPLAFAILPAVGGLLFQNGGSVVTDVLLLALGSMFLNWCVRSPWDWYHSAQKVHYIESEPAQFRDTIIEEEEDGDDDPDTRGRTSPTPPPSEDAGKGAQNDTQTQARKAAQGELRREEMMALFACFIGPFLGAYLLHTLRSQLTRPSEGLVSNYNLTIFVLAAELRPVSHIIKLKQARMVHLQRIVRLDDNNDRLTTGDAQELSSRLAWVESRLAEPTNIRDAETTKISATVRQGLQPQLDALNRAVRRYEKRQAAQSIQTEARFAELDMRLKDALSLAAAAARTGQKPGVITLVITWITNMVAYWISTAWNIGMYPFRVTAAIVAEVKSWFVRSQRPSGKRSKGQGNGYVPIPTPRMQSKSGR</sequence>